<feature type="compositionally biased region" description="Low complexity" evidence="1">
    <location>
        <begin position="34"/>
        <end position="63"/>
    </location>
</feature>
<dbReference type="EMBL" id="MKQP01000045">
    <property type="protein sequence ID" value="OMD25418.1"/>
    <property type="molecule type" value="Genomic_DNA"/>
</dbReference>
<evidence type="ECO:0000313" key="3">
    <source>
        <dbReference type="EMBL" id="OMD25418.1"/>
    </source>
</evidence>
<organism evidence="3 4">
    <name type="scientific">Paenibacillus odorifer</name>
    <dbReference type="NCBI Taxonomy" id="189426"/>
    <lineage>
        <taxon>Bacteria</taxon>
        <taxon>Bacillati</taxon>
        <taxon>Bacillota</taxon>
        <taxon>Bacilli</taxon>
        <taxon>Bacillales</taxon>
        <taxon>Paenibacillaceae</taxon>
        <taxon>Paenibacillus</taxon>
    </lineage>
</organism>
<evidence type="ECO:0000313" key="4">
    <source>
        <dbReference type="Proteomes" id="UP000187465"/>
    </source>
</evidence>
<feature type="signal peptide" evidence="2">
    <location>
        <begin position="1"/>
        <end position="24"/>
    </location>
</feature>
<gene>
    <name evidence="3" type="ORF">BJP51_03980</name>
</gene>
<feature type="chain" id="PRO_5043501035" evidence="2">
    <location>
        <begin position="25"/>
        <end position="162"/>
    </location>
</feature>
<evidence type="ECO:0000256" key="1">
    <source>
        <dbReference type="SAM" id="MobiDB-lite"/>
    </source>
</evidence>
<name>A0A1R0X079_9BACL</name>
<evidence type="ECO:0000256" key="2">
    <source>
        <dbReference type="SAM" id="SignalP"/>
    </source>
</evidence>
<feature type="compositionally biased region" description="Polar residues" evidence="1">
    <location>
        <begin position="64"/>
        <end position="83"/>
    </location>
</feature>
<feature type="region of interest" description="Disordered" evidence="1">
    <location>
        <begin position="24"/>
        <end position="89"/>
    </location>
</feature>
<dbReference type="AlphaFoldDB" id="A0A1R0X079"/>
<accession>A0A1R0X079</accession>
<feature type="compositionally biased region" description="Polar residues" evidence="1">
    <location>
        <begin position="24"/>
        <end position="33"/>
    </location>
</feature>
<protein>
    <submittedName>
        <fullName evidence="3">Uncharacterized protein</fullName>
    </submittedName>
</protein>
<comment type="caution">
    <text evidence="3">The sequence shown here is derived from an EMBL/GenBank/DDBJ whole genome shotgun (WGS) entry which is preliminary data.</text>
</comment>
<reference evidence="3 4" key="1">
    <citation type="submission" date="2016-10" db="EMBL/GenBank/DDBJ databases">
        <title>Paenibacillus species isolates.</title>
        <authorList>
            <person name="Beno S.M."/>
        </authorList>
    </citation>
    <scope>NUCLEOTIDE SEQUENCE [LARGE SCALE GENOMIC DNA]</scope>
    <source>
        <strain evidence="3 4">FSL H7-0604</strain>
    </source>
</reference>
<sequence length="162" mass="16643">MKKQRSLPAIAAIAALTFALTACGGNNSAQTSGEPTATPSPTPTESASTAEPTEAPSTPVPTENPSTATPTENPSTAKPSSTPKAEGKTIKMTAVYIGQIDSHSVEIATKEGPTAFEISAGMESILDTLNSDDSVVIEYVEKAVEGDPSVKQRVLTKLALAK</sequence>
<dbReference type="RefSeq" id="WP_036684361.1">
    <property type="nucleotide sequence ID" value="NZ_DALZAY010000093.1"/>
</dbReference>
<dbReference type="Proteomes" id="UP000187465">
    <property type="component" value="Unassembled WGS sequence"/>
</dbReference>
<proteinExistence type="predicted"/>
<dbReference type="PROSITE" id="PS51257">
    <property type="entry name" value="PROKAR_LIPOPROTEIN"/>
    <property type="match status" value="1"/>
</dbReference>
<keyword evidence="2" id="KW-0732">Signal</keyword>